<evidence type="ECO:0000313" key="5">
    <source>
        <dbReference type="WBParaSite" id="ASIM_0001888801-mRNA-1"/>
    </source>
</evidence>
<dbReference type="SMART" id="SM00320">
    <property type="entry name" value="WD40"/>
    <property type="match status" value="4"/>
</dbReference>
<dbReference type="PANTHER" id="PTHR14205:SF15">
    <property type="entry name" value="EARP AND GARP COMPLEX-INTERACTING PROTEIN 1"/>
    <property type="match status" value="1"/>
</dbReference>
<dbReference type="Gene3D" id="2.130.10.10">
    <property type="entry name" value="YVTN repeat-like/Quinoprotein amine dehydrogenase"/>
    <property type="match status" value="1"/>
</dbReference>
<dbReference type="GO" id="GO:0016567">
    <property type="term" value="P:protein ubiquitination"/>
    <property type="evidence" value="ECO:0007669"/>
    <property type="project" value="TreeGrafter"/>
</dbReference>
<dbReference type="AlphaFoldDB" id="A0A0M3KD36"/>
<dbReference type="PROSITE" id="PS00678">
    <property type="entry name" value="WD_REPEATS_1"/>
    <property type="match status" value="1"/>
</dbReference>
<sequence length="258" mass="28661">LSAVASFRSSEDATKKCSSFEFNPNGQKAAIVTERTVNFVDVEKSLQVTETFPIDAKGNLNAIGWNPHSAGTTLAVSYDGGVRAIDTRSLDDQFHIVNANPPTCRSLDFNPNMQYMLATCGDDCRVALWDTRSVKEPVKTLNDHSHWVWCVRFNPIHDQLILSGGSDARLFLNSVASLSSDALQSAEADISIEDAINSEPMTKKLSDERLEKVEEHEDSVYACAWAANDPWIFASLSFDGRVIISRVKRHHKYAILRL</sequence>
<organism evidence="5">
    <name type="scientific">Anisakis simplex</name>
    <name type="common">Herring worm</name>
    <dbReference type="NCBI Taxonomy" id="6269"/>
    <lineage>
        <taxon>Eukaryota</taxon>
        <taxon>Metazoa</taxon>
        <taxon>Ecdysozoa</taxon>
        <taxon>Nematoda</taxon>
        <taxon>Chromadorea</taxon>
        <taxon>Rhabditida</taxon>
        <taxon>Spirurina</taxon>
        <taxon>Ascaridomorpha</taxon>
        <taxon>Ascaridoidea</taxon>
        <taxon>Anisakidae</taxon>
        <taxon>Anisakis</taxon>
        <taxon>Anisakis simplex complex</taxon>
    </lineage>
</organism>
<comment type="similarity">
    <text evidence="1">Belongs to the WD repeat EIPR1 family.</text>
</comment>
<dbReference type="Pfam" id="PF23609">
    <property type="entry name" value="Beta-prop_EIPR1"/>
    <property type="match status" value="1"/>
</dbReference>
<keyword evidence="2" id="KW-0853">WD repeat</keyword>
<dbReference type="PANTHER" id="PTHR14205">
    <property type="entry name" value="WD-REPEAT PROTEIN"/>
    <property type="match status" value="1"/>
</dbReference>
<protein>
    <submittedName>
        <fullName evidence="5">Protein TSSC1 (inferred by orthology to a human protein)</fullName>
    </submittedName>
</protein>
<proteinExistence type="inferred from homology"/>
<name>A0A0M3KD36_ANISI</name>
<evidence type="ECO:0000256" key="2">
    <source>
        <dbReference type="ARBA" id="ARBA00022574"/>
    </source>
</evidence>
<dbReference type="InterPro" id="IPR001680">
    <property type="entry name" value="WD40_rpt"/>
</dbReference>
<evidence type="ECO:0000256" key="3">
    <source>
        <dbReference type="ARBA" id="ARBA00022737"/>
    </source>
</evidence>
<keyword evidence="3" id="KW-0677">Repeat</keyword>
<feature type="domain" description="EIPR1-like beta-propeller" evidence="4">
    <location>
        <begin position="29"/>
        <end position="171"/>
    </location>
</feature>
<dbReference type="WBParaSite" id="ASIM_0001888801-mRNA-1">
    <property type="protein sequence ID" value="ASIM_0001888801-mRNA-1"/>
    <property type="gene ID" value="ASIM_0001888801"/>
</dbReference>
<reference evidence="5" key="1">
    <citation type="submission" date="2017-02" db="UniProtKB">
        <authorList>
            <consortium name="WormBaseParasite"/>
        </authorList>
    </citation>
    <scope>IDENTIFICATION</scope>
</reference>
<dbReference type="SUPFAM" id="SSF101908">
    <property type="entry name" value="Putative isomerase YbhE"/>
    <property type="match status" value="1"/>
</dbReference>
<dbReference type="InterPro" id="IPR015943">
    <property type="entry name" value="WD40/YVTN_repeat-like_dom_sf"/>
</dbReference>
<dbReference type="InterPro" id="IPR059104">
    <property type="entry name" value="Beta-prop_EIPR1-like"/>
</dbReference>
<dbReference type="Pfam" id="PF00400">
    <property type="entry name" value="WD40"/>
    <property type="match status" value="1"/>
</dbReference>
<evidence type="ECO:0000259" key="4">
    <source>
        <dbReference type="Pfam" id="PF23609"/>
    </source>
</evidence>
<evidence type="ECO:0000256" key="1">
    <source>
        <dbReference type="ARBA" id="ARBA00005672"/>
    </source>
</evidence>
<dbReference type="InterPro" id="IPR040323">
    <property type="entry name" value="EIPR1"/>
</dbReference>
<accession>A0A0M3KD36</accession>
<dbReference type="InterPro" id="IPR019775">
    <property type="entry name" value="WD40_repeat_CS"/>
</dbReference>